<keyword evidence="3" id="KW-1185">Reference proteome</keyword>
<evidence type="ECO:0000256" key="1">
    <source>
        <dbReference type="SAM" id="Coils"/>
    </source>
</evidence>
<dbReference type="AlphaFoldDB" id="A0A9N9HJ18"/>
<proteinExistence type="predicted"/>
<accession>A0A9N9HJ18</accession>
<feature type="non-terminal residue" evidence="2">
    <location>
        <position position="56"/>
    </location>
</feature>
<evidence type="ECO:0000313" key="3">
    <source>
        <dbReference type="Proteomes" id="UP000789508"/>
    </source>
</evidence>
<keyword evidence="1" id="KW-0175">Coiled coil</keyword>
<reference evidence="2" key="1">
    <citation type="submission" date="2021-06" db="EMBL/GenBank/DDBJ databases">
        <authorList>
            <person name="Kallberg Y."/>
            <person name="Tangrot J."/>
            <person name="Rosling A."/>
        </authorList>
    </citation>
    <scope>NUCLEOTIDE SEQUENCE</scope>
    <source>
        <strain evidence="2">FL130A</strain>
    </source>
</reference>
<evidence type="ECO:0000313" key="2">
    <source>
        <dbReference type="EMBL" id="CAG8679502.1"/>
    </source>
</evidence>
<dbReference type="Proteomes" id="UP000789508">
    <property type="component" value="Unassembled WGS sequence"/>
</dbReference>
<name>A0A9N9HJ18_9GLOM</name>
<dbReference type="EMBL" id="CAJVPS010013859">
    <property type="protein sequence ID" value="CAG8679502.1"/>
    <property type="molecule type" value="Genomic_DNA"/>
</dbReference>
<comment type="caution">
    <text evidence="2">The sequence shown here is derived from an EMBL/GenBank/DDBJ whole genome shotgun (WGS) entry which is preliminary data.</text>
</comment>
<protein>
    <submittedName>
        <fullName evidence="2">2827_t:CDS:1</fullName>
    </submittedName>
</protein>
<gene>
    <name evidence="2" type="ORF">ALEPTO_LOCUS10816</name>
</gene>
<feature type="coiled-coil region" evidence="1">
    <location>
        <begin position="11"/>
        <end position="41"/>
    </location>
</feature>
<organism evidence="2 3">
    <name type="scientific">Ambispora leptoticha</name>
    <dbReference type="NCBI Taxonomy" id="144679"/>
    <lineage>
        <taxon>Eukaryota</taxon>
        <taxon>Fungi</taxon>
        <taxon>Fungi incertae sedis</taxon>
        <taxon>Mucoromycota</taxon>
        <taxon>Glomeromycotina</taxon>
        <taxon>Glomeromycetes</taxon>
        <taxon>Archaeosporales</taxon>
        <taxon>Ambisporaceae</taxon>
        <taxon>Ambispora</taxon>
    </lineage>
</organism>
<sequence>MVKEIIIPKENKAQIEEIREIENKELELQKKEFENKESKSTVATVAENAKAAVIPT</sequence>